<feature type="chain" id="PRO_5040348693" evidence="2">
    <location>
        <begin position="22"/>
        <end position="185"/>
    </location>
</feature>
<keyword evidence="1" id="KW-1133">Transmembrane helix</keyword>
<evidence type="ECO:0000256" key="2">
    <source>
        <dbReference type="SAM" id="SignalP"/>
    </source>
</evidence>
<gene>
    <name evidence="3" type="ORF">BDZ94DRAFT_1200700</name>
</gene>
<name>A0A9P5XZS6_9AGAR</name>
<comment type="caution">
    <text evidence="3">The sequence shown here is derived from an EMBL/GenBank/DDBJ whole genome shotgun (WGS) entry which is preliminary data.</text>
</comment>
<accession>A0A9P5XZS6</accession>
<evidence type="ECO:0000313" key="4">
    <source>
        <dbReference type="Proteomes" id="UP000807353"/>
    </source>
</evidence>
<keyword evidence="4" id="KW-1185">Reference proteome</keyword>
<dbReference type="OrthoDB" id="3361196at2759"/>
<feature type="transmembrane region" description="Helical" evidence="1">
    <location>
        <begin position="166"/>
        <end position="184"/>
    </location>
</feature>
<proteinExistence type="predicted"/>
<feature type="signal peptide" evidence="2">
    <location>
        <begin position="1"/>
        <end position="21"/>
    </location>
</feature>
<organism evidence="3 4">
    <name type="scientific">Collybia nuda</name>
    <dbReference type="NCBI Taxonomy" id="64659"/>
    <lineage>
        <taxon>Eukaryota</taxon>
        <taxon>Fungi</taxon>
        <taxon>Dikarya</taxon>
        <taxon>Basidiomycota</taxon>
        <taxon>Agaricomycotina</taxon>
        <taxon>Agaricomycetes</taxon>
        <taxon>Agaricomycetidae</taxon>
        <taxon>Agaricales</taxon>
        <taxon>Tricholomatineae</taxon>
        <taxon>Clitocybaceae</taxon>
        <taxon>Collybia</taxon>
    </lineage>
</organism>
<evidence type="ECO:0000256" key="1">
    <source>
        <dbReference type="SAM" id="Phobius"/>
    </source>
</evidence>
<evidence type="ECO:0000313" key="3">
    <source>
        <dbReference type="EMBL" id="KAF9458696.1"/>
    </source>
</evidence>
<keyword evidence="2" id="KW-0732">Signal</keyword>
<keyword evidence="1" id="KW-0812">Transmembrane</keyword>
<reference evidence="3" key="1">
    <citation type="submission" date="2020-11" db="EMBL/GenBank/DDBJ databases">
        <authorList>
            <consortium name="DOE Joint Genome Institute"/>
            <person name="Ahrendt S."/>
            <person name="Riley R."/>
            <person name="Andreopoulos W."/>
            <person name="Labutti K."/>
            <person name="Pangilinan J."/>
            <person name="Ruiz-Duenas F.J."/>
            <person name="Barrasa J.M."/>
            <person name="Sanchez-Garcia M."/>
            <person name="Camarero S."/>
            <person name="Miyauchi S."/>
            <person name="Serrano A."/>
            <person name="Linde D."/>
            <person name="Babiker R."/>
            <person name="Drula E."/>
            <person name="Ayuso-Fernandez I."/>
            <person name="Pacheco R."/>
            <person name="Padilla G."/>
            <person name="Ferreira P."/>
            <person name="Barriuso J."/>
            <person name="Kellner H."/>
            <person name="Castanera R."/>
            <person name="Alfaro M."/>
            <person name="Ramirez L."/>
            <person name="Pisabarro A.G."/>
            <person name="Kuo A."/>
            <person name="Tritt A."/>
            <person name="Lipzen A."/>
            <person name="He G."/>
            <person name="Yan M."/>
            <person name="Ng V."/>
            <person name="Cullen D."/>
            <person name="Martin F."/>
            <person name="Rosso M.-N."/>
            <person name="Henrissat B."/>
            <person name="Hibbett D."/>
            <person name="Martinez A.T."/>
            <person name="Grigoriev I.V."/>
        </authorList>
    </citation>
    <scope>NUCLEOTIDE SEQUENCE</scope>
    <source>
        <strain evidence="3">CBS 247.69</strain>
    </source>
</reference>
<sequence length="185" mass="20077">MMFRFTITLSLLSLFCLFVAASPTARLLDDQTQALHPRTQPFFPESPTSCPICEKDYGSINSCAQAAPVLSNFTMIIFNPGAFIDVIKCACVDTFQAVFPQCVDCFIRTNQSEVLNTPDLPAVVDGMRNICAIQSTLLGNVSESNGDVTPAAPMPTSRATSRSNHVLWGSFITSLLVILSIITFS</sequence>
<dbReference type="EMBL" id="MU150333">
    <property type="protein sequence ID" value="KAF9458696.1"/>
    <property type="molecule type" value="Genomic_DNA"/>
</dbReference>
<protein>
    <submittedName>
        <fullName evidence="3">Uncharacterized protein</fullName>
    </submittedName>
</protein>
<keyword evidence="1" id="KW-0472">Membrane</keyword>
<dbReference type="AlphaFoldDB" id="A0A9P5XZS6"/>
<dbReference type="Proteomes" id="UP000807353">
    <property type="component" value="Unassembled WGS sequence"/>
</dbReference>